<dbReference type="SMART" id="SM00091">
    <property type="entry name" value="PAS"/>
    <property type="match status" value="2"/>
</dbReference>
<dbReference type="PROSITE" id="PS50113">
    <property type="entry name" value="PAC"/>
    <property type="match status" value="1"/>
</dbReference>
<dbReference type="Pfam" id="PF02518">
    <property type="entry name" value="HATPase_c"/>
    <property type="match status" value="1"/>
</dbReference>
<keyword evidence="5 10" id="KW-0418">Kinase</keyword>
<dbReference type="SMART" id="SM00387">
    <property type="entry name" value="HATPase_c"/>
    <property type="match status" value="1"/>
</dbReference>
<gene>
    <name evidence="10" type="ORF">V474_17680</name>
</gene>
<dbReference type="GO" id="GO:0006355">
    <property type="term" value="P:regulation of DNA-templated transcription"/>
    <property type="evidence" value="ECO:0007669"/>
    <property type="project" value="InterPro"/>
</dbReference>
<dbReference type="RefSeq" id="WP_236711210.1">
    <property type="nucleotide sequence ID" value="NZ_KQ130454.1"/>
</dbReference>
<dbReference type="PRINTS" id="PR00344">
    <property type="entry name" value="BCTRLSENSOR"/>
</dbReference>
<dbReference type="CDD" id="cd00130">
    <property type="entry name" value="PAS"/>
    <property type="match status" value="1"/>
</dbReference>
<reference evidence="10 11" key="1">
    <citation type="journal article" date="2015" name="G3 (Bethesda)">
        <title>Insights into Ongoing Evolution of the Hexachlorocyclohexane Catabolic Pathway from Comparative Genomics of Ten Sphingomonadaceae Strains.</title>
        <authorList>
            <person name="Pearce S.L."/>
            <person name="Oakeshott J.G."/>
            <person name="Pandey G."/>
        </authorList>
    </citation>
    <scope>NUCLEOTIDE SEQUENCE [LARGE SCALE GENOMIC DNA]</scope>
    <source>
        <strain evidence="10 11">LL02</strain>
    </source>
</reference>
<proteinExistence type="predicted"/>
<evidence type="ECO:0000259" key="9">
    <source>
        <dbReference type="PROSITE" id="PS50113"/>
    </source>
</evidence>
<dbReference type="SUPFAM" id="SSF47384">
    <property type="entry name" value="Homodimeric domain of signal transducing histidine kinase"/>
    <property type="match status" value="1"/>
</dbReference>
<dbReference type="InterPro" id="IPR000700">
    <property type="entry name" value="PAS-assoc_C"/>
</dbReference>
<evidence type="ECO:0000313" key="10">
    <source>
        <dbReference type="EMBL" id="KMS54901.1"/>
    </source>
</evidence>
<dbReference type="Pfam" id="PF13426">
    <property type="entry name" value="PAS_9"/>
    <property type="match status" value="1"/>
</dbReference>
<feature type="domain" description="PAS" evidence="8">
    <location>
        <begin position="129"/>
        <end position="182"/>
    </location>
</feature>
<dbReference type="EC" id="2.7.13.3" evidence="2"/>
<evidence type="ECO:0000256" key="5">
    <source>
        <dbReference type="ARBA" id="ARBA00022777"/>
    </source>
</evidence>
<dbReference type="PATRIC" id="fig|1114963.3.peg.2372"/>
<feature type="domain" description="Histidine kinase" evidence="7">
    <location>
        <begin position="267"/>
        <end position="482"/>
    </location>
</feature>
<dbReference type="SUPFAM" id="SSF55785">
    <property type="entry name" value="PYP-like sensor domain (PAS domain)"/>
    <property type="match status" value="2"/>
</dbReference>
<dbReference type="InterPro" id="IPR013767">
    <property type="entry name" value="PAS_fold"/>
</dbReference>
<dbReference type="InterPro" id="IPR003594">
    <property type="entry name" value="HATPase_dom"/>
</dbReference>
<dbReference type="GO" id="GO:0000156">
    <property type="term" value="F:phosphorelay response regulator activity"/>
    <property type="evidence" value="ECO:0007669"/>
    <property type="project" value="TreeGrafter"/>
</dbReference>
<evidence type="ECO:0000256" key="3">
    <source>
        <dbReference type="ARBA" id="ARBA00022553"/>
    </source>
</evidence>
<comment type="catalytic activity">
    <reaction evidence="1">
        <text>ATP + protein L-histidine = ADP + protein N-phospho-L-histidine.</text>
        <dbReference type="EC" id="2.7.13.3"/>
    </reaction>
</comment>
<evidence type="ECO:0000256" key="6">
    <source>
        <dbReference type="ARBA" id="ARBA00023136"/>
    </source>
</evidence>
<organism evidence="10 11">
    <name type="scientific">Novosphingobium barchaimii LL02</name>
    <dbReference type="NCBI Taxonomy" id="1114963"/>
    <lineage>
        <taxon>Bacteria</taxon>
        <taxon>Pseudomonadati</taxon>
        <taxon>Pseudomonadota</taxon>
        <taxon>Alphaproteobacteria</taxon>
        <taxon>Sphingomonadales</taxon>
        <taxon>Sphingomonadaceae</taxon>
        <taxon>Novosphingobium</taxon>
    </lineage>
</organism>
<dbReference type="PROSITE" id="PS50112">
    <property type="entry name" value="PAS"/>
    <property type="match status" value="1"/>
</dbReference>
<evidence type="ECO:0000313" key="11">
    <source>
        <dbReference type="Proteomes" id="UP000052268"/>
    </source>
</evidence>
<dbReference type="SUPFAM" id="SSF55874">
    <property type="entry name" value="ATPase domain of HSP90 chaperone/DNA topoisomerase II/histidine kinase"/>
    <property type="match status" value="1"/>
</dbReference>
<dbReference type="Pfam" id="PF00989">
    <property type="entry name" value="PAS"/>
    <property type="match status" value="1"/>
</dbReference>
<comment type="caution">
    <text evidence="10">The sequence shown here is derived from an EMBL/GenBank/DDBJ whole genome shotgun (WGS) entry which is preliminary data.</text>
</comment>
<dbReference type="InterPro" id="IPR036097">
    <property type="entry name" value="HisK_dim/P_sf"/>
</dbReference>
<keyword evidence="3" id="KW-0597">Phosphoprotein</keyword>
<dbReference type="GO" id="GO:0030295">
    <property type="term" value="F:protein kinase activator activity"/>
    <property type="evidence" value="ECO:0007669"/>
    <property type="project" value="TreeGrafter"/>
</dbReference>
<dbReference type="InterPro" id="IPR005467">
    <property type="entry name" value="His_kinase_dom"/>
</dbReference>
<dbReference type="Gene3D" id="3.30.450.20">
    <property type="entry name" value="PAS domain"/>
    <property type="match status" value="2"/>
</dbReference>
<keyword evidence="6" id="KW-0472">Membrane</keyword>
<dbReference type="InterPro" id="IPR003661">
    <property type="entry name" value="HisK_dim/P_dom"/>
</dbReference>
<protein>
    <recommendedName>
        <fullName evidence="2">histidine kinase</fullName>
        <ecNumber evidence="2">2.7.13.3</ecNumber>
    </recommendedName>
</protein>
<dbReference type="Pfam" id="PF00512">
    <property type="entry name" value="HisKA"/>
    <property type="match status" value="1"/>
</dbReference>
<evidence type="ECO:0000256" key="2">
    <source>
        <dbReference type="ARBA" id="ARBA00012438"/>
    </source>
</evidence>
<dbReference type="InterPro" id="IPR036890">
    <property type="entry name" value="HATPase_C_sf"/>
</dbReference>
<dbReference type="PROSITE" id="PS50109">
    <property type="entry name" value="HIS_KIN"/>
    <property type="match status" value="1"/>
</dbReference>
<sequence length="489" mass="53937">MTLAVHIKPDIQAPLVHAPIGAMIVDAAGVIAWANAACATLLAEPDPESLRNGLLFVMFGEDDAEMLRQMFEVFFGAPIGQRDAWTRKFTLHAADGSRPATSLTLTPIAGEDEGRAVIYLRNTTRELTAERRFTQMFETLPLGLVVVDGKGRIAQANAMLATQFGYQVVDMIGQPLNMLLPERYRDAHAHQLAGYRDAPESRAMAAGRDLTGLHRSGSEFPVEVALARFENPGQPLFMAIVSDITHRKRAETALQQTNAQLEEFTYVASHDLRSPLRGIGDLVTWIREDLDETFGVDALPESVRHNFDRITQRIARCEQMIDDLLSYARAGVRDPQMHSIDPRELVEEALVMSRIPDSFTVDVEIAGEHLMAPRAPLSTSLRNLISNAVKHHGGESGRIRIAMREEGRFSVFTVEDDGQGIPPGNEERIFKLFHRASPGTDGDGVGLAFTRRMINAHGGVVSVQGNGPLGGATFEVHWPRILLRENDDE</sequence>
<evidence type="ECO:0000256" key="1">
    <source>
        <dbReference type="ARBA" id="ARBA00000085"/>
    </source>
</evidence>
<accession>A0A0J7XSR0</accession>
<feature type="domain" description="PAC" evidence="9">
    <location>
        <begin position="206"/>
        <end position="256"/>
    </location>
</feature>
<dbReference type="GO" id="GO:0016020">
    <property type="term" value="C:membrane"/>
    <property type="evidence" value="ECO:0007669"/>
    <property type="project" value="UniProtKB-SubCell"/>
</dbReference>
<dbReference type="InterPro" id="IPR050351">
    <property type="entry name" value="BphY/WalK/GraS-like"/>
</dbReference>
<dbReference type="SMART" id="SM00388">
    <property type="entry name" value="HisKA"/>
    <property type="match status" value="1"/>
</dbReference>
<evidence type="ECO:0000259" key="7">
    <source>
        <dbReference type="PROSITE" id="PS50109"/>
    </source>
</evidence>
<dbReference type="EMBL" id="JACU01000005">
    <property type="protein sequence ID" value="KMS54901.1"/>
    <property type="molecule type" value="Genomic_DNA"/>
</dbReference>
<keyword evidence="11" id="KW-1185">Reference proteome</keyword>
<dbReference type="NCBIfam" id="TIGR00229">
    <property type="entry name" value="sensory_box"/>
    <property type="match status" value="1"/>
</dbReference>
<dbReference type="InterPro" id="IPR035965">
    <property type="entry name" value="PAS-like_dom_sf"/>
</dbReference>
<dbReference type="Gene3D" id="3.30.565.10">
    <property type="entry name" value="Histidine kinase-like ATPase, C-terminal domain"/>
    <property type="match status" value="1"/>
</dbReference>
<dbReference type="GO" id="GO:0000155">
    <property type="term" value="F:phosphorelay sensor kinase activity"/>
    <property type="evidence" value="ECO:0007669"/>
    <property type="project" value="InterPro"/>
</dbReference>
<dbReference type="GO" id="GO:0007234">
    <property type="term" value="P:osmosensory signaling via phosphorelay pathway"/>
    <property type="evidence" value="ECO:0007669"/>
    <property type="project" value="TreeGrafter"/>
</dbReference>
<name>A0A0J7XSR0_9SPHN</name>
<dbReference type="Gene3D" id="1.10.287.130">
    <property type="match status" value="1"/>
</dbReference>
<dbReference type="AlphaFoldDB" id="A0A0J7XSR0"/>
<dbReference type="CDD" id="cd00082">
    <property type="entry name" value="HisKA"/>
    <property type="match status" value="1"/>
</dbReference>
<dbReference type="PANTHER" id="PTHR42878:SF15">
    <property type="entry name" value="BACTERIOPHYTOCHROME"/>
    <property type="match status" value="1"/>
</dbReference>
<dbReference type="CDD" id="cd00075">
    <property type="entry name" value="HATPase"/>
    <property type="match status" value="1"/>
</dbReference>
<evidence type="ECO:0000256" key="4">
    <source>
        <dbReference type="ARBA" id="ARBA00022679"/>
    </source>
</evidence>
<keyword evidence="4" id="KW-0808">Transferase</keyword>
<dbReference type="Proteomes" id="UP000052268">
    <property type="component" value="Unassembled WGS sequence"/>
</dbReference>
<dbReference type="InterPro" id="IPR004358">
    <property type="entry name" value="Sig_transdc_His_kin-like_C"/>
</dbReference>
<dbReference type="PANTHER" id="PTHR42878">
    <property type="entry name" value="TWO-COMPONENT HISTIDINE KINASE"/>
    <property type="match status" value="1"/>
</dbReference>
<dbReference type="InterPro" id="IPR000014">
    <property type="entry name" value="PAS"/>
</dbReference>
<evidence type="ECO:0000259" key="8">
    <source>
        <dbReference type="PROSITE" id="PS50112"/>
    </source>
</evidence>